<sequence length="160" mass="17983">MPEETRLPKINQYGVQWLYTGGDGSQRYGGQWPYTGGEGSQCYDTAQESTNHTWHDEDTQRGLNTDILIASHDRGNTIPRIITDYFHENVIGPSYIPPESQSNTYNFASGSQYGLQTPAPMQESRTQEDEGSTAVVFMHTDHLIPCRLSVVRKDQLAVVE</sequence>
<protein>
    <submittedName>
        <fullName evidence="1">Uncharacterized protein</fullName>
    </submittedName>
</protein>
<dbReference type="Gramene" id="TuG1812G0600003456.01.T01">
    <property type="protein sequence ID" value="TuG1812G0600003456.01.T01"/>
    <property type="gene ID" value="TuG1812G0600003456.01"/>
</dbReference>
<evidence type="ECO:0000313" key="1">
    <source>
        <dbReference type="EnsemblPlants" id="TuG1812G0600003456.01.T01"/>
    </source>
</evidence>
<accession>A0A8R7UYJ9</accession>
<reference evidence="1" key="3">
    <citation type="submission" date="2022-06" db="UniProtKB">
        <authorList>
            <consortium name="EnsemblPlants"/>
        </authorList>
    </citation>
    <scope>IDENTIFICATION</scope>
</reference>
<gene>
    <name evidence="1" type="primary">LOC125512590</name>
</gene>
<name>A0A8R7UYJ9_TRIUA</name>
<dbReference type="GeneID" id="125512590"/>
<evidence type="ECO:0000313" key="2">
    <source>
        <dbReference type="Proteomes" id="UP000015106"/>
    </source>
</evidence>
<dbReference type="AlphaFoldDB" id="A0A8R7UYJ9"/>
<keyword evidence="2" id="KW-1185">Reference proteome</keyword>
<proteinExistence type="predicted"/>
<reference evidence="1" key="2">
    <citation type="submission" date="2018-03" db="EMBL/GenBank/DDBJ databases">
        <title>The Triticum urartu genome reveals the dynamic nature of wheat genome evolution.</title>
        <authorList>
            <person name="Ling H."/>
            <person name="Ma B."/>
            <person name="Shi X."/>
            <person name="Liu H."/>
            <person name="Dong L."/>
            <person name="Sun H."/>
            <person name="Cao Y."/>
            <person name="Gao Q."/>
            <person name="Zheng S."/>
            <person name="Li Y."/>
            <person name="Yu Y."/>
            <person name="Du H."/>
            <person name="Qi M."/>
            <person name="Li Y."/>
            <person name="Yu H."/>
            <person name="Cui Y."/>
            <person name="Wang N."/>
            <person name="Chen C."/>
            <person name="Wu H."/>
            <person name="Zhao Y."/>
            <person name="Zhang J."/>
            <person name="Li Y."/>
            <person name="Zhou W."/>
            <person name="Zhang B."/>
            <person name="Hu W."/>
            <person name="Eijk M."/>
            <person name="Tang J."/>
            <person name="Witsenboer H."/>
            <person name="Zhao S."/>
            <person name="Li Z."/>
            <person name="Zhang A."/>
            <person name="Wang D."/>
            <person name="Liang C."/>
        </authorList>
    </citation>
    <scope>NUCLEOTIDE SEQUENCE [LARGE SCALE GENOMIC DNA]</scope>
    <source>
        <strain evidence="1">cv. G1812</strain>
    </source>
</reference>
<dbReference type="KEGG" id="tua:125512590"/>
<dbReference type="Proteomes" id="UP000015106">
    <property type="component" value="Chromosome 6"/>
</dbReference>
<reference evidence="2" key="1">
    <citation type="journal article" date="2013" name="Nature">
        <title>Draft genome of the wheat A-genome progenitor Triticum urartu.</title>
        <authorList>
            <person name="Ling H.Q."/>
            <person name="Zhao S."/>
            <person name="Liu D."/>
            <person name="Wang J."/>
            <person name="Sun H."/>
            <person name="Zhang C."/>
            <person name="Fan H."/>
            <person name="Li D."/>
            <person name="Dong L."/>
            <person name="Tao Y."/>
            <person name="Gao C."/>
            <person name="Wu H."/>
            <person name="Li Y."/>
            <person name="Cui Y."/>
            <person name="Guo X."/>
            <person name="Zheng S."/>
            <person name="Wang B."/>
            <person name="Yu K."/>
            <person name="Liang Q."/>
            <person name="Yang W."/>
            <person name="Lou X."/>
            <person name="Chen J."/>
            <person name="Feng M."/>
            <person name="Jian J."/>
            <person name="Zhang X."/>
            <person name="Luo G."/>
            <person name="Jiang Y."/>
            <person name="Liu J."/>
            <person name="Wang Z."/>
            <person name="Sha Y."/>
            <person name="Zhang B."/>
            <person name="Wu H."/>
            <person name="Tang D."/>
            <person name="Shen Q."/>
            <person name="Xue P."/>
            <person name="Zou S."/>
            <person name="Wang X."/>
            <person name="Liu X."/>
            <person name="Wang F."/>
            <person name="Yang Y."/>
            <person name="An X."/>
            <person name="Dong Z."/>
            <person name="Zhang K."/>
            <person name="Zhang X."/>
            <person name="Luo M.C."/>
            <person name="Dvorak J."/>
            <person name="Tong Y."/>
            <person name="Wang J."/>
            <person name="Yang H."/>
            <person name="Li Z."/>
            <person name="Wang D."/>
            <person name="Zhang A."/>
            <person name="Wang J."/>
        </authorList>
    </citation>
    <scope>NUCLEOTIDE SEQUENCE</scope>
    <source>
        <strain evidence="2">cv. G1812</strain>
    </source>
</reference>
<organism evidence="1 2">
    <name type="scientific">Triticum urartu</name>
    <name type="common">Red wild einkorn</name>
    <name type="synonym">Crithodium urartu</name>
    <dbReference type="NCBI Taxonomy" id="4572"/>
    <lineage>
        <taxon>Eukaryota</taxon>
        <taxon>Viridiplantae</taxon>
        <taxon>Streptophyta</taxon>
        <taxon>Embryophyta</taxon>
        <taxon>Tracheophyta</taxon>
        <taxon>Spermatophyta</taxon>
        <taxon>Magnoliopsida</taxon>
        <taxon>Liliopsida</taxon>
        <taxon>Poales</taxon>
        <taxon>Poaceae</taxon>
        <taxon>BOP clade</taxon>
        <taxon>Pooideae</taxon>
        <taxon>Triticodae</taxon>
        <taxon>Triticeae</taxon>
        <taxon>Triticinae</taxon>
        <taxon>Triticum</taxon>
    </lineage>
</organism>
<dbReference type="EnsemblPlants" id="TuG1812G0600003456.01.T01">
    <property type="protein sequence ID" value="TuG1812G0600003456.01.T01"/>
    <property type="gene ID" value="TuG1812G0600003456.01"/>
</dbReference>
<dbReference type="RefSeq" id="XP_048533639.1">
    <property type="nucleotide sequence ID" value="XM_048677682.1"/>
</dbReference>